<dbReference type="AlphaFoldDB" id="A0A2G9YY10"/>
<evidence type="ECO:0000256" key="9">
    <source>
        <dbReference type="ARBA" id="ARBA00023317"/>
    </source>
</evidence>
<keyword evidence="8" id="KW-0704">Schiff base</keyword>
<dbReference type="Proteomes" id="UP000229952">
    <property type="component" value="Unassembled WGS sequence"/>
</dbReference>
<dbReference type="SUPFAM" id="SSF56276">
    <property type="entry name" value="S-adenosylmethionine decarboxylase"/>
    <property type="match status" value="1"/>
</dbReference>
<evidence type="ECO:0000256" key="8">
    <source>
        <dbReference type="ARBA" id="ARBA00023270"/>
    </source>
</evidence>
<evidence type="ECO:0000313" key="10">
    <source>
        <dbReference type="EMBL" id="PIP24138.1"/>
    </source>
</evidence>
<dbReference type="Pfam" id="PF02675">
    <property type="entry name" value="AdoMet_dc"/>
    <property type="match status" value="1"/>
</dbReference>
<accession>A0A2G9YY10</accession>
<proteinExistence type="predicted"/>
<evidence type="ECO:0000256" key="4">
    <source>
        <dbReference type="ARBA" id="ARBA00023066"/>
    </source>
</evidence>
<protein>
    <submittedName>
        <fullName evidence="10">S-adenosylmethionine decarboxylase</fullName>
    </submittedName>
</protein>
<dbReference type="InterPro" id="IPR016067">
    <property type="entry name" value="S-AdoMet_deCO2ase_core"/>
</dbReference>
<reference evidence="10 11" key="1">
    <citation type="submission" date="2017-09" db="EMBL/GenBank/DDBJ databases">
        <title>Depth-based differentiation of microbial function through sediment-hosted aquifers and enrichment of novel symbionts in the deep terrestrial subsurface.</title>
        <authorList>
            <person name="Probst A.J."/>
            <person name="Ladd B."/>
            <person name="Jarett J.K."/>
            <person name="Geller-Mcgrath D.E."/>
            <person name="Sieber C.M."/>
            <person name="Emerson J.B."/>
            <person name="Anantharaman K."/>
            <person name="Thomas B.C."/>
            <person name="Malmstrom R."/>
            <person name="Stieglmeier M."/>
            <person name="Klingl A."/>
            <person name="Woyke T."/>
            <person name="Ryan C.M."/>
            <person name="Banfield J.F."/>
        </authorList>
    </citation>
    <scope>NUCLEOTIDE SEQUENCE [LARGE SCALE GENOMIC DNA]</scope>
    <source>
        <strain evidence="10">CG23_combo_of_CG06-09_8_20_14_all_37_18</strain>
    </source>
</reference>
<evidence type="ECO:0000256" key="7">
    <source>
        <dbReference type="ARBA" id="ARBA00023239"/>
    </source>
</evidence>
<dbReference type="GO" id="GO:0004014">
    <property type="term" value="F:adenosylmethionine decarboxylase activity"/>
    <property type="evidence" value="ECO:0007669"/>
    <property type="project" value="InterPro"/>
</dbReference>
<dbReference type="Gene3D" id="3.60.90.10">
    <property type="entry name" value="S-adenosylmethionine decarboxylase"/>
    <property type="match status" value="1"/>
</dbReference>
<comment type="cofactor">
    <cofactor evidence="1">
        <name>pyruvate</name>
        <dbReference type="ChEBI" id="CHEBI:15361"/>
    </cofactor>
</comment>
<organism evidence="10 11">
    <name type="scientific">Candidatus Nealsonbacteria bacterium CG23_combo_of_CG06-09_8_20_14_all_37_18</name>
    <dbReference type="NCBI Taxonomy" id="1974720"/>
    <lineage>
        <taxon>Bacteria</taxon>
        <taxon>Candidatus Nealsoniibacteriota</taxon>
    </lineage>
</organism>
<dbReference type="EMBL" id="PCRQ01000063">
    <property type="protein sequence ID" value="PIP24138.1"/>
    <property type="molecule type" value="Genomic_DNA"/>
</dbReference>
<keyword evidence="9" id="KW-0670">Pyruvate</keyword>
<evidence type="ECO:0000256" key="6">
    <source>
        <dbReference type="ARBA" id="ARBA00023145"/>
    </source>
</evidence>
<keyword evidence="7" id="KW-0456">Lyase</keyword>
<evidence type="ECO:0000256" key="5">
    <source>
        <dbReference type="ARBA" id="ARBA00023115"/>
    </source>
</evidence>
<gene>
    <name evidence="10" type="ORF">COX35_02370</name>
</gene>
<evidence type="ECO:0000256" key="1">
    <source>
        <dbReference type="ARBA" id="ARBA00001928"/>
    </source>
</evidence>
<dbReference type="InterPro" id="IPR003826">
    <property type="entry name" value="AdoMetDC_fam_prok"/>
</dbReference>
<dbReference type="GO" id="GO:0008295">
    <property type="term" value="P:spermidine biosynthetic process"/>
    <property type="evidence" value="ECO:0007669"/>
    <property type="project" value="UniProtKB-KW"/>
</dbReference>
<evidence type="ECO:0000313" key="11">
    <source>
        <dbReference type="Proteomes" id="UP000229952"/>
    </source>
</evidence>
<keyword evidence="2" id="KW-0210">Decarboxylase</keyword>
<keyword evidence="4" id="KW-0745">Spermidine biosynthesis</keyword>
<keyword evidence="3" id="KW-0068">Autocatalytic cleavage</keyword>
<keyword evidence="5" id="KW-0620">Polyamine biosynthesis</keyword>
<evidence type="ECO:0000256" key="3">
    <source>
        <dbReference type="ARBA" id="ARBA00022813"/>
    </source>
</evidence>
<keyword evidence="6" id="KW-0865">Zymogen</keyword>
<sequence>MIKKSKIKNQKSKIYGKELTLDLYDCDPKIIRSKKKILEYSNKLCDLMKVKKYGKPIIERFALHLDYAAGYSLVQLIESSLVSGHFSELWNGAYINIFSCKDFDDKKAAAFTKKFFDAKIIKKRTLIR</sequence>
<name>A0A2G9YY10_9BACT</name>
<comment type="caution">
    <text evidence="10">The sequence shown here is derived from an EMBL/GenBank/DDBJ whole genome shotgun (WGS) entry which is preliminary data.</text>
</comment>
<evidence type="ECO:0000256" key="2">
    <source>
        <dbReference type="ARBA" id="ARBA00022793"/>
    </source>
</evidence>